<organism evidence="1 2">
    <name type="scientific">Acidiphilium cryptum (strain JF-5)</name>
    <dbReference type="NCBI Taxonomy" id="349163"/>
    <lineage>
        <taxon>Bacteria</taxon>
        <taxon>Pseudomonadati</taxon>
        <taxon>Pseudomonadota</taxon>
        <taxon>Alphaproteobacteria</taxon>
        <taxon>Acetobacterales</taxon>
        <taxon>Acidocellaceae</taxon>
        <taxon>Acidiphilium</taxon>
    </lineage>
</organism>
<accession>A5FXQ4</accession>
<sequence length="296" mass="32419">MKTANIGLCIFSYALVFFMINSASAKTFYYPFPEIKMPTSNWKKLNDLAVSDGTINTPPCYSKIVIKNMAFKNIYGKHFISIFSTIWAHKTTTGNYLCETKMSGYRIGGDYKISSLNMNLEFETFSKNGKRYVIYDDDVFSNLVFPLNMKAKIPALPISKDNASKAVGNSNSTKLHGLAALRAAVKEIRNSNSTKLDLSAAELNAIANAVRPCWGIDAGAPGVQDFSVLLQVTTDASGVVREAEVAPADQGKLGDPVFAAFAQRAVSAAKNYKCAKLPLPPYMLGTVHTFTFRFNP</sequence>
<dbReference type="AlphaFoldDB" id="A5FXQ4"/>
<dbReference type="HOGENOM" id="CLU_999751_0_0_5"/>
<dbReference type="KEGG" id="acr:Acry_1174"/>
<keyword evidence="2" id="KW-1185">Reference proteome</keyword>
<dbReference type="Proteomes" id="UP000000245">
    <property type="component" value="Chromosome"/>
</dbReference>
<name>A5FXQ4_ACICJ</name>
<proteinExistence type="predicted"/>
<evidence type="ECO:0008006" key="3">
    <source>
        <dbReference type="Google" id="ProtNLM"/>
    </source>
</evidence>
<evidence type="ECO:0000313" key="1">
    <source>
        <dbReference type="EMBL" id="ABQ30386.1"/>
    </source>
</evidence>
<dbReference type="RefSeq" id="WP_011942049.1">
    <property type="nucleotide sequence ID" value="NC_009484.1"/>
</dbReference>
<protein>
    <recommendedName>
        <fullName evidence="3">TonB C-terminal domain-containing protein</fullName>
    </recommendedName>
</protein>
<evidence type="ECO:0000313" key="2">
    <source>
        <dbReference type="Proteomes" id="UP000000245"/>
    </source>
</evidence>
<dbReference type="EMBL" id="CP000697">
    <property type="protein sequence ID" value="ABQ30386.1"/>
    <property type="molecule type" value="Genomic_DNA"/>
</dbReference>
<dbReference type="SUPFAM" id="SSF74653">
    <property type="entry name" value="TolA/TonB C-terminal domain"/>
    <property type="match status" value="1"/>
</dbReference>
<reference evidence="1 2" key="1">
    <citation type="submission" date="2007-05" db="EMBL/GenBank/DDBJ databases">
        <title>Complete sequence of chromosome of Acidiphilium cryptum JF-5.</title>
        <authorList>
            <consortium name="US DOE Joint Genome Institute"/>
            <person name="Copeland A."/>
            <person name="Lucas S."/>
            <person name="Lapidus A."/>
            <person name="Barry K."/>
            <person name="Detter J.C."/>
            <person name="Glavina del Rio T."/>
            <person name="Hammon N."/>
            <person name="Israni S."/>
            <person name="Dalin E."/>
            <person name="Tice H."/>
            <person name="Pitluck S."/>
            <person name="Sims D."/>
            <person name="Brettin T."/>
            <person name="Bruce D."/>
            <person name="Han C."/>
            <person name="Schmutz J."/>
            <person name="Larimer F."/>
            <person name="Land M."/>
            <person name="Hauser L."/>
            <person name="Kyrpides N."/>
            <person name="Kim E."/>
            <person name="Magnuson T."/>
            <person name="Richardson P."/>
        </authorList>
    </citation>
    <scope>NUCLEOTIDE SEQUENCE [LARGE SCALE GENOMIC DNA]</scope>
    <source>
        <strain evidence="1 2">JF-5</strain>
    </source>
</reference>
<gene>
    <name evidence="1" type="ordered locus">Acry_1174</name>
</gene>
<dbReference type="STRING" id="349163.Acry_1174"/>
<dbReference type="Gene3D" id="3.30.1150.10">
    <property type="match status" value="1"/>
</dbReference>